<gene>
    <name evidence="8" type="ORF">DEQ80_01830</name>
</gene>
<feature type="transmembrane region" description="Helical" evidence="6">
    <location>
        <begin position="141"/>
        <end position="162"/>
    </location>
</feature>
<proteinExistence type="predicted"/>
<keyword evidence="4 6" id="KW-1133">Transmembrane helix</keyword>
<reference evidence="8 9" key="1">
    <citation type="journal article" date="2018" name="Nat. Biotechnol.">
        <title>A standardized bacterial taxonomy based on genome phylogeny substantially revises the tree of life.</title>
        <authorList>
            <person name="Parks D.H."/>
            <person name="Chuvochina M."/>
            <person name="Waite D.W."/>
            <person name="Rinke C."/>
            <person name="Skarshewski A."/>
            <person name="Chaumeil P.A."/>
            <person name="Hugenholtz P."/>
        </authorList>
    </citation>
    <scope>NUCLEOTIDE SEQUENCE [LARGE SCALE GENOMIC DNA]</scope>
    <source>
        <strain evidence="8">UBA8781</strain>
    </source>
</reference>
<feature type="transmembrane region" description="Helical" evidence="6">
    <location>
        <begin position="75"/>
        <end position="95"/>
    </location>
</feature>
<evidence type="ECO:0000256" key="6">
    <source>
        <dbReference type="SAM" id="Phobius"/>
    </source>
</evidence>
<evidence type="ECO:0000256" key="5">
    <source>
        <dbReference type="ARBA" id="ARBA00023136"/>
    </source>
</evidence>
<dbReference type="RefSeq" id="WP_062193073.1">
    <property type="nucleotide sequence ID" value="NZ_DF967965.1"/>
</dbReference>
<feature type="transmembrane region" description="Helical" evidence="6">
    <location>
        <begin position="302"/>
        <end position="322"/>
    </location>
</feature>
<evidence type="ECO:0000256" key="3">
    <source>
        <dbReference type="ARBA" id="ARBA00022692"/>
    </source>
</evidence>
<dbReference type="SUPFAM" id="SSF103473">
    <property type="entry name" value="MFS general substrate transporter"/>
    <property type="match status" value="1"/>
</dbReference>
<evidence type="ECO:0000256" key="1">
    <source>
        <dbReference type="ARBA" id="ARBA00004651"/>
    </source>
</evidence>
<keyword evidence="2" id="KW-0813">Transport</keyword>
<feature type="transmembrane region" description="Helical" evidence="6">
    <location>
        <begin position="39"/>
        <end position="63"/>
    </location>
</feature>
<dbReference type="InterPro" id="IPR004752">
    <property type="entry name" value="AmpG_permease/AT-1"/>
</dbReference>
<dbReference type="InterPro" id="IPR036259">
    <property type="entry name" value="MFS_trans_sf"/>
</dbReference>
<evidence type="ECO:0000313" key="8">
    <source>
        <dbReference type="EMBL" id="HCE16577.1"/>
    </source>
</evidence>
<comment type="subcellular location">
    <subcellularLocation>
        <location evidence="1">Cell membrane</location>
        <topology evidence="1">Multi-pass membrane protein</topology>
    </subcellularLocation>
</comment>
<accession>A0A3D1JEA0</accession>
<name>A0A3D1JEA0_9CHLR</name>
<dbReference type="GO" id="GO:0022857">
    <property type="term" value="F:transmembrane transporter activity"/>
    <property type="evidence" value="ECO:0007669"/>
    <property type="project" value="InterPro"/>
</dbReference>
<dbReference type="EMBL" id="DPBP01000007">
    <property type="protein sequence ID" value="HCE16577.1"/>
    <property type="molecule type" value="Genomic_DNA"/>
</dbReference>
<sequence length="395" mass="42547">MSRTARFTFFGLIYFAEGAILSYFTALNAIYLLSFKVSLSQIGLMGSIALIPFVLKIFLGVLSDRVNLFRSGHRKPYIILGLLLQAFCLLIVPLIDPGKQFGWFALLGFVLMSGQALYDTCTDGYALDTTPPEEEGTIQGIMVGGRALGVVLISATIGLIAQHASWPAAFYTLAALTLLPLPLALGIREIQRTPDRRFDWKAFSAFGRREVIALAGLGALYSLIINATNQLVNPFMQDEFGIGISTAGFLTTVWGIGVVFGGVIGGRLADRLGQRRAVLMALLLALLAIFGLTLVFHPWAAWPMIALFGLAFGFYETVFFAISMRVTDPRIAASMFAILMAVANLGTGIGLGISGAMAEALGFRTAFVIFAALNLAVLPLLPIVFSRNVSQKALT</sequence>
<evidence type="ECO:0000259" key="7">
    <source>
        <dbReference type="PROSITE" id="PS50850"/>
    </source>
</evidence>
<feature type="transmembrane region" description="Helical" evidence="6">
    <location>
        <begin position="334"/>
        <end position="357"/>
    </location>
</feature>
<dbReference type="Gene3D" id="1.20.1250.20">
    <property type="entry name" value="MFS general substrate transporter like domains"/>
    <property type="match status" value="2"/>
</dbReference>
<organism evidence="8 9">
    <name type="scientific">Anaerolinea thermolimosa</name>
    <dbReference type="NCBI Taxonomy" id="229919"/>
    <lineage>
        <taxon>Bacteria</taxon>
        <taxon>Bacillati</taxon>
        <taxon>Chloroflexota</taxon>
        <taxon>Anaerolineae</taxon>
        <taxon>Anaerolineales</taxon>
        <taxon>Anaerolineaceae</taxon>
        <taxon>Anaerolinea</taxon>
    </lineage>
</organism>
<dbReference type="PROSITE" id="PS50850">
    <property type="entry name" value="MFS"/>
    <property type="match status" value="1"/>
</dbReference>
<keyword evidence="3 6" id="KW-0812">Transmembrane</keyword>
<evidence type="ECO:0000313" key="9">
    <source>
        <dbReference type="Proteomes" id="UP000264141"/>
    </source>
</evidence>
<dbReference type="OrthoDB" id="153424at2"/>
<dbReference type="InterPro" id="IPR011701">
    <property type="entry name" value="MFS"/>
</dbReference>
<feature type="transmembrane region" description="Helical" evidence="6">
    <location>
        <begin position="211"/>
        <end position="228"/>
    </location>
</feature>
<comment type="caution">
    <text evidence="8">The sequence shown here is derived from an EMBL/GenBank/DDBJ whole genome shotgun (WGS) entry which is preliminary data.</text>
</comment>
<keyword evidence="5 6" id="KW-0472">Membrane</keyword>
<dbReference type="GO" id="GO:0005886">
    <property type="term" value="C:plasma membrane"/>
    <property type="evidence" value="ECO:0007669"/>
    <property type="project" value="UniProtKB-SubCell"/>
</dbReference>
<feature type="domain" description="Major facilitator superfamily (MFS) profile" evidence="7">
    <location>
        <begin position="211"/>
        <end position="395"/>
    </location>
</feature>
<feature type="transmembrane region" description="Helical" evidence="6">
    <location>
        <begin position="12"/>
        <end position="33"/>
    </location>
</feature>
<dbReference type="AlphaFoldDB" id="A0A3D1JEA0"/>
<protein>
    <submittedName>
        <fullName evidence="8">MFS transporter</fullName>
    </submittedName>
</protein>
<dbReference type="InterPro" id="IPR020846">
    <property type="entry name" value="MFS_dom"/>
</dbReference>
<dbReference type="STRING" id="229919.GCA_001050195_02024"/>
<feature type="transmembrane region" description="Helical" evidence="6">
    <location>
        <begin position="277"/>
        <end position="296"/>
    </location>
</feature>
<feature type="transmembrane region" description="Helical" evidence="6">
    <location>
        <begin position="168"/>
        <end position="190"/>
    </location>
</feature>
<dbReference type="PANTHER" id="PTHR12778">
    <property type="entry name" value="SOLUTE CARRIER FAMILY 33 ACETYL-COA TRANSPORTER -RELATED"/>
    <property type="match status" value="1"/>
</dbReference>
<dbReference type="Pfam" id="PF07690">
    <property type="entry name" value="MFS_1"/>
    <property type="match status" value="2"/>
</dbReference>
<evidence type="ECO:0000256" key="2">
    <source>
        <dbReference type="ARBA" id="ARBA00022448"/>
    </source>
</evidence>
<feature type="transmembrane region" description="Helical" evidence="6">
    <location>
        <begin position="363"/>
        <end position="385"/>
    </location>
</feature>
<feature type="transmembrane region" description="Helical" evidence="6">
    <location>
        <begin position="101"/>
        <end position="120"/>
    </location>
</feature>
<feature type="transmembrane region" description="Helical" evidence="6">
    <location>
        <begin position="240"/>
        <end position="265"/>
    </location>
</feature>
<dbReference type="Proteomes" id="UP000264141">
    <property type="component" value="Unassembled WGS sequence"/>
</dbReference>
<evidence type="ECO:0000256" key="4">
    <source>
        <dbReference type="ARBA" id="ARBA00022989"/>
    </source>
</evidence>
<dbReference type="PANTHER" id="PTHR12778:SF10">
    <property type="entry name" value="MAJOR FACILITATOR SUPERFAMILY DOMAIN-CONTAINING PROTEIN 3"/>
    <property type="match status" value="1"/>
</dbReference>